<sequence length="602" mass="68918">MMLKKWKRIGINGIPYLLIMAFTLVLLSYGIRSQSFIGGLDTHFHMNSFYEAARQIATGHYSYFMSLYGFGQSGRVVNALYGPVFNYLGGLLLLATHSWVHFQLWLLFITITLSGVAMYLLTKKCHVNHVVAIFIAFMYMLTHPIISSWFGNSEFMGLGAAFLPFIIMAGVDIVQRRRIRILYLALPMAVILQIHLMTSLIAVLALVPFVLVGIVLTHHTIKMLINGTVAVIITALLSGNVLGTIYDIYSSNQLIPTYPVFHMQSMENALMLHSNHIEIPAGEFLLIVILLYAIFQWKHLRILDWTILVDGLGFLWLSSAYFPWDHLWPIWPKISSIIQFPARFLPVALLLLLLLLGRIITNVWERAVIRPWPSINRSVLSLFMIVIFIVTLVPNMSYIKWASSTVWNRNYVVHFNGGISKHRFDGPLLRSAYRSHNLHRGLTIVNKITTDYLPTPHQMTQKGYYSSPIYRDYAKAYINNPIHFKKQVKSHQINLSWRLPGKANLNNLGQIGMTRKRILVPVTDYRHSIVRLNGHRIDPKKSLVGAIQLRLKRGVTNHLSIQYQPGEFFKVMSTLSIVGWLLMLCYGLYKLMKFVKNSLHKA</sequence>
<feature type="transmembrane region" description="Helical" evidence="1">
    <location>
        <begin position="102"/>
        <end position="122"/>
    </location>
</feature>
<feature type="transmembrane region" description="Helical" evidence="1">
    <location>
        <begin position="155"/>
        <end position="174"/>
    </location>
</feature>
<dbReference type="OrthoDB" id="2328595at2"/>
<feature type="transmembrane region" description="Helical" evidence="1">
    <location>
        <begin position="336"/>
        <end position="357"/>
    </location>
</feature>
<keyword evidence="1" id="KW-0812">Transmembrane</keyword>
<feature type="transmembrane region" description="Helical" evidence="1">
    <location>
        <begin position="568"/>
        <end position="589"/>
    </location>
</feature>
<evidence type="ECO:0000313" key="3">
    <source>
        <dbReference type="EMBL" id="QBP18441.1"/>
    </source>
</evidence>
<feature type="transmembrane region" description="Helical" evidence="1">
    <location>
        <begin position="302"/>
        <end position="324"/>
    </location>
</feature>
<evidence type="ECO:0000313" key="4">
    <source>
        <dbReference type="Proteomes" id="UP000294321"/>
    </source>
</evidence>
<dbReference type="Proteomes" id="UP000294321">
    <property type="component" value="Chromosome"/>
</dbReference>
<feature type="transmembrane region" description="Helical" evidence="1">
    <location>
        <begin position="203"/>
        <end position="221"/>
    </location>
</feature>
<dbReference type="EMBL" id="CP034726">
    <property type="protein sequence ID" value="QBP18441.1"/>
    <property type="molecule type" value="Genomic_DNA"/>
</dbReference>
<dbReference type="KEGG" id="lji:ELX58_04670"/>
<feature type="transmembrane region" description="Helical" evidence="1">
    <location>
        <begin position="277"/>
        <end position="295"/>
    </location>
</feature>
<feature type="transmembrane region" description="Helical" evidence="1">
    <location>
        <begin position="129"/>
        <end position="149"/>
    </location>
</feature>
<accession>A0A4P6ZKV8</accession>
<reference evidence="4" key="1">
    <citation type="submission" date="2018-12" db="EMBL/GenBank/DDBJ databases">
        <title>A new species of lactobacillus.</title>
        <authorList>
            <person name="Jian Y."/>
            <person name="Xin L."/>
            <person name="Hong Z.J."/>
            <person name="Ming L.Z."/>
            <person name="Hong X.Z."/>
        </authorList>
    </citation>
    <scope>NUCLEOTIDE SEQUENCE [LARGE SCALE GENOMIC DNA]</scope>
    <source>
        <strain evidence="4">HSLZ-75</strain>
    </source>
</reference>
<evidence type="ECO:0000259" key="2">
    <source>
        <dbReference type="Pfam" id="PF10131"/>
    </source>
</evidence>
<dbReference type="InterPro" id="IPR018776">
    <property type="entry name" value="Membrane_prot_PTPS-rel_domain"/>
</dbReference>
<proteinExistence type="predicted"/>
<dbReference type="Pfam" id="PF10131">
    <property type="entry name" value="PTPS_related"/>
    <property type="match status" value="1"/>
</dbReference>
<keyword evidence="1" id="KW-0472">Membrane</keyword>
<evidence type="ECO:0000256" key="1">
    <source>
        <dbReference type="SAM" id="Phobius"/>
    </source>
</evidence>
<protein>
    <recommendedName>
        <fullName evidence="2">Membrane protein 6-pyruvoyl-tetrahydropterin synthase-related domain-containing protein</fullName>
    </recommendedName>
</protein>
<dbReference type="RefSeq" id="WP_133442000.1">
    <property type="nucleotide sequence ID" value="NZ_CP034726.1"/>
</dbReference>
<keyword evidence="1" id="KW-1133">Transmembrane helix</keyword>
<gene>
    <name evidence="3" type="ORF">ELX58_04670</name>
</gene>
<keyword evidence="4" id="KW-1185">Reference proteome</keyword>
<feature type="transmembrane region" description="Helical" evidence="1">
    <location>
        <begin position="228"/>
        <end position="249"/>
    </location>
</feature>
<organism evidence="3 4">
    <name type="scientific">Acetilactobacillus jinshanensis</name>
    <dbReference type="NCBI Taxonomy" id="1720083"/>
    <lineage>
        <taxon>Bacteria</taxon>
        <taxon>Bacillati</taxon>
        <taxon>Bacillota</taxon>
        <taxon>Bacilli</taxon>
        <taxon>Lactobacillales</taxon>
        <taxon>Lactobacillaceae</taxon>
        <taxon>Acetilactobacillus</taxon>
    </lineage>
</organism>
<name>A0A4P6ZKV8_9LACO</name>
<feature type="transmembrane region" description="Helical" evidence="1">
    <location>
        <begin position="181"/>
        <end position="197"/>
    </location>
</feature>
<dbReference type="AlphaFoldDB" id="A0A4P6ZKV8"/>
<feature type="domain" description="Membrane protein 6-pyruvoyl-tetrahydropterin synthase-related" evidence="2">
    <location>
        <begin position="81"/>
        <end position="424"/>
    </location>
</feature>
<feature type="transmembrane region" description="Helical" evidence="1">
    <location>
        <begin position="378"/>
        <end position="399"/>
    </location>
</feature>